<keyword evidence="2" id="KW-1185">Reference proteome</keyword>
<reference evidence="1" key="1">
    <citation type="submission" date="2021-06" db="EMBL/GenBank/DDBJ databases">
        <authorList>
            <person name="Kallberg Y."/>
            <person name="Tangrot J."/>
            <person name="Rosling A."/>
        </authorList>
    </citation>
    <scope>NUCLEOTIDE SEQUENCE</scope>
    <source>
        <strain evidence="1">CL356</strain>
    </source>
</reference>
<comment type="caution">
    <text evidence="1">The sequence shown here is derived from an EMBL/GenBank/DDBJ whole genome shotgun (WGS) entry which is preliminary data.</text>
</comment>
<accession>A0ACA9NM81</accession>
<sequence>FYGLGNLEEKAREFSKDMANSQPTSSRKPKQYLLRTYPDGFQVKDMKLSEAGFNGILHSRLSHPGTHIIAPKKLDLQEKGFAPALAWYEQTVVRTGGIGTMGNSYELWASSE</sequence>
<feature type="non-terminal residue" evidence="1">
    <location>
        <position position="1"/>
    </location>
</feature>
<gene>
    <name evidence="1" type="ORF">ACOLOM_LOCUS8689</name>
</gene>
<dbReference type="Proteomes" id="UP000789525">
    <property type="component" value="Unassembled WGS sequence"/>
</dbReference>
<dbReference type="EMBL" id="CAJVPT010023167">
    <property type="protein sequence ID" value="CAG8663903.1"/>
    <property type="molecule type" value="Genomic_DNA"/>
</dbReference>
<evidence type="ECO:0000313" key="1">
    <source>
        <dbReference type="EMBL" id="CAG8663903.1"/>
    </source>
</evidence>
<proteinExistence type="predicted"/>
<evidence type="ECO:0000313" key="2">
    <source>
        <dbReference type="Proteomes" id="UP000789525"/>
    </source>
</evidence>
<protein>
    <submittedName>
        <fullName evidence="1">9040_t:CDS:1</fullName>
    </submittedName>
</protein>
<organism evidence="1 2">
    <name type="scientific">Acaulospora colombiana</name>
    <dbReference type="NCBI Taxonomy" id="27376"/>
    <lineage>
        <taxon>Eukaryota</taxon>
        <taxon>Fungi</taxon>
        <taxon>Fungi incertae sedis</taxon>
        <taxon>Mucoromycota</taxon>
        <taxon>Glomeromycotina</taxon>
        <taxon>Glomeromycetes</taxon>
        <taxon>Diversisporales</taxon>
        <taxon>Acaulosporaceae</taxon>
        <taxon>Acaulospora</taxon>
    </lineage>
</organism>
<name>A0ACA9NM81_9GLOM</name>